<reference evidence="1" key="2">
    <citation type="submission" date="2020-09" db="EMBL/GenBank/DDBJ databases">
        <authorList>
            <person name="Sun Q."/>
            <person name="Kim S."/>
        </authorList>
    </citation>
    <scope>NUCLEOTIDE SEQUENCE</scope>
    <source>
        <strain evidence="1">KCTC 23430</strain>
    </source>
</reference>
<dbReference type="AlphaFoldDB" id="A0A918XM30"/>
<reference evidence="1" key="1">
    <citation type="journal article" date="2014" name="Int. J. Syst. Evol. Microbiol.">
        <title>Complete genome sequence of Corynebacterium casei LMG S-19264T (=DSM 44701T), isolated from a smear-ripened cheese.</title>
        <authorList>
            <consortium name="US DOE Joint Genome Institute (JGI-PGF)"/>
            <person name="Walter F."/>
            <person name="Albersmeier A."/>
            <person name="Kalinowski J."/>
            <person name="Ruckert C."/>
        </authorList>
    </citation>
    <scope>NUCLEOTIDE SEQUENCE</scope>
    <source>
        <strain evidence="1">KCTC 23430</strain>
    </source>
</reference>
<keyword evidence="2" id="KW-1185">Reference proteome</keyword>
<organism evidence="1 2">
    <name type="scientific">Parahalioglobus pacificus</name>
    <dbReference type="NCBI Taxonomy" id="930806"/>
    <lineage>
        <taxon>Bacteria</taxon>
        <taxon>Pseudomonadati</taxon>
        <taxon>Pseudomonadota</taxon>
        <taxon>Gammaproteobacteria</taxon>
        <taxon>Cellvibrionales</taxon>
        <taxon>Halieaceae</taxon>
        <taxon>Parahalioglobus</taxon>
    </lineage>
</organism>
<comment type="caution">
    <text evidence="1">The sequence shown here is derived from an EMBL/GenBank/DDBJ whole genome shotgun (WGS) entry which is preliminary data.</text>
</comment>
<sequence length="99" mass="11266">MSPVKKEWERRLLEMFRRAAAGDDVSPAMQLRAEGLMEALLLLGQDTVTGLQSQMSVIHAREMGESLEQRLGEAWTEMHPFPEIPVFMQRAPVYPSTHD</sequence>
<dbReference type="RefSeq" id="WP_189478666.1">
    <property type="nucleotide sequence ID" value="NZ_BMYM01000004.1"/>
</dbReference>
<dbReference type="Proteomes" id="UP000644693">
    <property type="component" value="Unassembled WGS sequence"/>
</dbReference>
<protein>
    <submittedName>
        <fullName evidence="1">Uncharacterized protein</fullName>
    </submittedName>
</protein>
<accession>A0A918XM30</accession>
<dbReference type="EMBL" id="BMYM01000004">
    <property type="protein sequence ID" value="GHD39013.1"/>
    <property type="molecule type" value="Genomic_DNA"/>
</dbReference>
<name>A0A918XM30_9GAMM</name>
<evidence type="ECO:0000313" key="1">
    <source>
        <dbReference type="EMBL" id="GHD39013.1"/>
    </source>
</evidence>
<evidence type="ECO:0000313" key="2">
    <source>
        <dbReference type="Proteomes" id="UP000644693"/>
    </source>
</evidence>
<gene>
    <name evidence="1" type="ORF">GCM10007053_30140</name>
</gene>
<proteinExistence type="predicted"/>